<protein>
    <submittedName>
        <fullName evidence="2">Uncharacterized protein</fullName>
    </submittedName>
</protein>
<keyword evidence="1" id="KW-1133">Transmembrane helix</keyword>
<reference evidence="2 3" key="1">
    <citation type="journal article" date="2014" name="PLoS Genet.">
        <title>Phylogenetically driven sequencing of extremely halophilic archaea reveals strategies for static and dynamic osmo-response.</title>
        <authorList>
            <person name="Becker E.A."/>
            <person name="Seitzer P.M."/>
            <person name="Tritt A."/>
            <person name="Larsen D."/>
            <person name="Krusor M."/>
            <person name="Yao A.I."/>
            <person name="Wu D."/>
            <person name="Madern D."/>
            <person name="Eisen J.A."/>
            <person name="Darling A.E."/>
            <person name="Facciotti M.T."/>
        </authorList>
    </citation>
    <scope>NUCLEOTIDE SEQUENCE [LARGE SCALE GENOMIC DNA]</scope>
    <source>
        <strain evidence="2 3">ATCC BAA-1513</strain>
    </source>
</reference>
<evidence type="ECO:0000313" key="3">
    <source>
        <dbReference type="Proteomes" id="UP000011612"/>
    </source>
</evidence>
<name>M0H6W2_HALEO</name>
<dbReference type="Proteomes" id="UP000011612">
    <property type="component" value="Unassembled WGS sequence"/>
</dbReference>
<feature type="transmembrane region" description="Helical" evidence="1">
    <location>
        <begin position="59"/>
        <end position="81"/>
    </location>
</feature>
<organism evidence="2 3">
    <name type="scientific">Haloferax elongans ATCC BAA-1513</name>
    <dbReference type="NCBI Taxonomy" id="1230453"/>
    <lineage>
        <taxon>Archaea</taxon>
        <taxon>Methanobacteriati</taxon>
        <taxon>Methanobacteriota</taxon>
        <taxon>Stenosarchaea group</taxon>
        <taxon>Halobacteria</taxon>
        <taxon>Halobacteriales</taxon>
        <taxon>Haloferacaceae</taxon>
        <taxon>Haloferax</taxon>
    </lineage>
</organism>
<dbReference type="EMBL" id="AOLK01000026">
    <property type="protein sequence ID" value="ELZ80230.1"/>
    <property type="molecule type" value="Genomic_DNA"/>
</dbReference>
<evidence type="ECO:0000256" key="1">
    <source>
        <dbReference type="SAM" id="Phobius"/>
    </source>
</evidence>
<proteinExistence type="predicted"/>
<feature type="transmembrane region" description="Helical" evidence="1">
    <location>
        <begin position="31"/>
        <end position="52"/>
    </location>
</feature>
<gene>
    <name evidence="2" type="ORF">C453_19170</name>
</gene>
<accession>M0H6W2</accession>
<keyword evidence="3" id="KW-1185">Reference proteome</keyword>
<sequence length="91" mass="9546">MFVPLPVAIGAFIVACWNSYTNDGVVTSLLLAFGVAFGFHAAWQLGLTYLPLAQRVANLAVGLTILFALLYAVLFGGVGYLTGRLGKIAVA</sequence>
<keyword evidence="1" id="KW-0472">Membrane</keyword>
<dbReference type="STRING" id="1230453.C453_19170"/>
<keyword evidence="1" id="KW-0812">Transmembrane</keyword>
<comment type="caution">
    <text evidence="2">The sequence shown here is derived from an EMBL/GenBank/DDBJ whole genome shotgun (WGS) entry which is preliminary data.</text>
</comment>
<evidence type="ECO:0000313" key="2">
    <source>
        <dbReference type="EMBL" id="ELZ80230.1"/>
    </source>
</evidence>
<dbReference type="AlphaFoldDB" id="M0H6W2"/>